<protein>
    <submittedName>
        <fullName evidence="1">Uncharacterized protein</fullName>
    </submittedName>
</protein>
<dbReference type="AlphaFoldDB" id="A0A420HYH1"/>
<reference evidence="1 2" key="1">
    <citation type="journal article" date="2018" name="BMC Genomics">
        <title>Comparative genome analyses reveal sequence features reflecting distinct modes of host-adaptation between dicot and monocot powdery mildew.</title>
        <authorList>
            <person name="Wu Y."/>
            <person name="Ma X."/>
            <person name="Pan Z."/>
            <person name="Kale S.D."/>
            <person name="Song Y."/>
            <person name="King H."/>
            <person name="Zhang Q."/>
            <person name="Presley C."/>
            <person name="Deng X."/>
            <person name="Wei C.I."/>
            <person name="Xiao S."/>
        </authorList>
    </citation>
    <scope>NUCLEOTIDE SEQUENCE [LARGE SCALE GENOMIC DNA]</scope>
    <source>
        <strain evidence="1">UCSC1</strain>
    </source>
</reference>
<proteinExistence type="predicted"/>
<accession>A0A420HYH1</accession>
<dbReference type="Proteomes" id="UP000285405">
    <property type="component" value="Unassembled WGS sequence"/>
</dbReference>
<name>A0A420HYH1_9PEZI</name>
<gene>
    <name evidence="1" type="ORF">GcC1_147023</name>
</gene>
<comment type="caution">
    <text evidence="1">The sequence shown here is derived from an EMBL/GenBank/DDBJ whole genome shotgun (WGS) entry which is preliminary data.</text>
</comment>
<organism evidence="1 2">
    <name type="scientific">Golovinomyces cichoracearum</name>
    <dbReference type="NCBI Taxonomy" id="62708"/>
    <lineage>
        <taxon>Eukaryota</taxon>
        <taxon>Fungi</taxon>
        <taxon>Dikarya</taxon>
        <taxon>Ascomycota</taxon>
        <taxon>Pezizomycotina</taxon>
        <taxon>Leotiomycetes</taxon>
        <taxon>Erysiphales</taxon>
        <taxon>Erysiphaceae</taxon>
        <taxon>Golovinomyces</taxon>
    </lineage>
</organism>
<sequence>MSTTDTSVLSKLEELLGMMTEMKTRMGAQEEELRAQKVKIEELKL</sequence>
<feature type="non-terminal residue" evidence="1">
    <location>
        <position position="45"/>
    </location>
</feature>
<evidence type="ECO:0000313" key="1">
    <source>
        <dbReference type="EMBL" id="RKF62479.1"/>
    </source>
</evidence>
<evidence type="ECO:0000313" key="2">
    <source>
        <dbReference type="Proteomes" id="UP000285405"/>
    </source>
</evidence>
<dbReference type="EMBL" id="MCBR01014727">
    <property type="protein sequence ID" value="RKF62479.1"/>
    <property type="molecule type" value="Genomic_DNA"/>
</dbReference>